<keyword evidence="7" id="KW-1185">Reference proteome</keyword>
<evidence type="ECO:0000256" key="2">
    <source>
        <dbReference type="ARBA" id="ARBA00022759"/>
    </source>
</evidence>
<dbReference type="GO" id="GO:0005737">
    <property type="term" value="C:cytoplasm"/>
    <property type="evidence" value="ECO:0007669"/>
    <property type="project" value="TreeGrafter"/>
</dbReference>
<dbReference type="AlphaFoldDB" id="S7T9H7"/>
<dbReference type="InterPro" id="IPR035451">
    <property type="entry name" value="Ada-like_dom_sf"/>
</dbReference>
<keyword evidence="1" id="KW-0540">Nuclease</keyword>
<dbReference type="OrthoDB" id="9805504at2"/>
<dbReference type="PROSITE" id="PS50830">
    <property type="entry name" value="TNASE_3"/>
    <property type="match status" value="1"/>
</dbReference>
<dbReference type="Proteomes" id="UP000014977">
    <property type="component" value="Unassembled WGS sequence"/>
</dbReference>
<evidence type="ECO:0000256" key="4">
    <source>
        <dbReference type="SAM" id="SignalP"/>
    </source>
</evidence>
<feature type="domain" description="TNase-like" evidence="5">
    <location>
        <begin position="25"/>
        <end position="148"/>
    </location>
</feature>
<evidence type="ECO:0000256" key="3">
    <source>
        <dbReference type="ARBA" id="ARBA00022801"/>
    </source>
</evidence>
<dbReference type="InterPro" id="IPR002071">
    <property type="entry name" value="Thermonucl_AS"/>
</dbReference>
<reference evidence="6 7" key="1">
    <citation type="journal article" date="2013" name="Genome Announc.">
        <title>Draft genome sequences for three mercury-methylating, sulfate-reducing bacteria.</title>
        <authorList>
            <person name="Brown S.D."/>
            <person name="Hurt R.A.Jr."/>
            <person name="Gilmour C.C."/>
            <person name="Elias D.A."/>
        </authorList>
    </citation>
    <scope>NUCLEOTIDE SEQUENCE [LARGE SCALE GENOMIC DNA]</scope>
    <source>
        <strain evidence="6 7">DSM 2059</strain>
    </source>
</reference>
<dbReference type="STRING" id="897.B2D07_02500"/>
<evidence type="ECO:0000313" key="7">
    <source>
        <dbReference type="Proteomes" id="UP000014977"/>
    </source>
</evidence>
<dbReference type="GO" id="GO:0003676">
    <property type="term" value="F:nucleic acid binding"/>
    <property type="evidence" value="ECO:0007669"/>
    <property type="project" value="InterPro"/>
</dbReference>
<dbReference type="GO" id="GO:0004519">
    <property type="term" value="F:endonuclease activity"/>
    <property type="evidence" value="ECO:0007669"/>
    <property type="project" value="UniProtKB-KW"/>
</dbReference>
<dbReference type="SMART" id="SM00318">
    <property type="entry name" value="SNc"/>
    <property type="match status" value="1"/>
</dbReference>
<keyword evidence="4" id="KW-0732">Signal</keyword>
<dbReference type="InterPro" id="IPR035437">
    <property type="entry name" value="SNase_OB-fold_sf"/>
</dbReference>
<dbReference type="PROSITE" id="PS01284">
    <property type="entry name" value="TNASE_2"/>
    <property type="match status" value="1"/>
</dbReference>
<dbReference type="PANTHER" id="PTHR12302:SF3">
    <property type="entry name" value="SERINE_THREONINE-PROTEIN KINASE 31"/>
    <property type="match status" value="1"/>
</dbReference>
<evidence type="ECO:0000313" key="6">
    <source>
        <dbReference type="EMBL" id="EPR33256.1"/>
    </source>
</evidence>
<feature type="chain" id="PRO_5030177178" evidence="4">
    <location>
        <begin position="25"/>
        <end position="223"/>
    </location>
</feature>
<dbReference type="Gene3D" id="3.40.10.10">
    <property type="entry name" value="DNA Methylphosphotriester Repair Domain"/>
    <property type="match status" value="1"/>
</dbReference>
<accession>S7T9H7</accession>
<organism evidence="6 7">
    <name type="scientific">Desulfococcus multivorans DSM 2059</name>
    <dbReference type="NCBI Taxonomy" id="1121405"/>
    <lineage>
        <taxon>Bacteria</taxon>
        <taxon>Pseudomonadati</taxon>
        <taxon>Thermodesulfobacteriota</taxon>
        <taxon>Desulfobacteria</taxon>
        <taxon>Desulfobacterales</taxon>
        <taxon>Desulfococcaceae</taxon>
        <taxon>Desulfococcus</taxon>
    </lineage>
</organism>
<dbReference type="InterPro" id="IPR016071">
    <property type="entry name" value="Staphylococal_nuclease_OB-fold"/>
</dbReference>
<keyword evidence="2" id="KW-0255">Endonuclease</keyword>
<dbReference type="RefSeq" id="WP_020878668.1">
    <property type="nucleotide sequence ID" value="NZ_ATHJ01000128.1"/>
</dbReference>
<evidence type="ECO:0000259" key="5">
    <source>
        <dbReference type="PROSITE" id="PS50830"/>
    </source>
</evidence>
<dbReference type="GO" id="GO:0016787">
    <property type="term" value="F:hydrolase activity"/>
    <property type="evidence" value="ECO:0007669"/>
    <property type="project" value="UniProtKB-KW"/>
</dbReference>
<keyword evidence="3" id="KW-0378">Hydrolase</keyword>
<gene>
    <name evidence="6" type="ORF">dsmv_3512</name>
</gene>
<dbReference type="SUPFAM" id="SSF50199">
    <property type="entry name" value="Staphylococcal nuclease"/>
    <property type="match status" value="1"/>
</dbReference>
<protein>
    <submittedName>
        <fullName evidence="6">Nuclease (SNase domain-containing protein)</fullName>
    </submittedName>
</protein>
<dbReference type="eggNOG" id="COG1525">
    <property type="taxonomic scope" value="Bacteria"/>
</dbReference>
<dbReference type="EMBL" id="ATHJ01000128">
    <property type="protein sequence ID" value="EPR33256.1"/>
    <property type="molecule type" value="Genomic_DNA"/>
</dbReference>
<dbReference type="SUPFAM" id="SSF57884">
    <property type="entry name" value="Ada DNA repair protein, N-terminal domain (N-Ada 10)"/>
    <property type="match status" value="1"/>
</dbReference>
<proteinExistence type="predicted"/>
<name>S7T9H7_DESML</name>
<dbReference type="Pfam" id="PF00565">
    <property type="entry name" value="SNase"/>
    <property type="match status" value="1"/>
</dbReference>
<feature type="signal peptide" evidence="4">
    <location>
        <begin position="1"/>
        <end position="24"/>
    </location>
</feature>
<sequence>MNRYCFLFILALILTVLLPLSLPAADLTGQVVGISDGDTITVLQDRRQYKIRLAGIDTPESHQDFGTKAKQFTSDRIFKKQVRVEEQDVDRYGRVVGMVYYDGRCLNEDLVRAGLAWVYRQYCKYPVCSQWLGYEDEARQKGIGLWAGPEPTPPWEFRRGRSKSSAPTSKASVSGGLVHGNVKSHVFHNPSCSAFNCKNCTAVFGSREEAIKAGYRACGGCGG</sequence>
<comment type="caution">
    <text evidence="6">The sequence shown here is derived from an EMBL/GenBank/DDBJ whole genome shotgun (WGS) entry which is preliminary data.</text>
</comment>
<dbReference type="PROSITE" id="PS01123">
    <property type="entry name" value="TNASE_1"/>
    <property type="match status" value="1"/>
</dbReference>
<dbReference type="PANTHER" id="PTHR12302">
    <property type="entry name" value="EBNA2 BINDING PROTEIN P100"/>
    <property type="match status" value="1"/>
</dbReference>
<dbReference type="Gene3D" id="2.40.50.90">
    <property type="match status" value="1"/>
</dbReference>
<evidence type="ECO:0000256" key="1">
    <source>
        <dbReference type="ARBA" id="ARBA00022722"/>
    </source>
</evidence>